<organism evidence="5 6">
    <name type="scientific">Hemiprocne comata</name>
    <dbReference type="NCBI Taxonomy" id="243314"/>
    <lineage>
        <taxon>Eukaryota</taxon>
        <taxon>Metazoa</taxon>
        <taxon>Chordata</taxon>
        <taxon>Craniata</taxon>
        <taxon>Vertebrata</taxon>
        <taxon>Euteleostomi</taxon>
        <taxon>Archelosauria</taxon>
        <taxon>Archosauria</taxon>
        <taxon>Dinosauria</taxon>
        <taxon>Saurischia</taxon>
        <taxon>Theropoda</taxon>
        <taxon>Coelurosauria</taxon>
        <taxon>Aves</taxon>
        <taxon>Neognathae</taxon>
        <taxon>Neoaves</taxon>
        <taxon>Strisores</taxon>
        <taxon>Apodiformes</taxon>
        <taxon>Apodidae</taxon>
        <taxon>Hemiprocninae</taxon>
        <taxon>Hemiprocne</taxon>
    </lineage>
</organism>
<evidence type="ECO:0000256" key="2">
    <source>
        <dbReference type="ARBA" id="ARBA00023130"/>
    </source>
</evidence>
<reference evidence="5 6" key="1">
    <citation type="submission" date="2019-09" db="EMBL/GenBank/DDBJ databases">
        <title>Bird 10,000 Genomes (B10K) Project - Family phase.</title>
        <authorList>
            <person name="Zhang G."/>
        </authorList>
    </citation>
    <scope>NUCLEOTIDE SEQUENCE [LARGE SCALE GENOMIC DNA]</scope>
    <source>
        <strain evidence="5">B10K-DU-001-23</strain>
        <tissue evidence="5">Muscle</tissue>
    </source>
</reference>
<proteinExistence type="predicted"/>
<dbReference type="AlphaFoldDB" id="A0A7K9DU59"/>
<dbReference type="GO" id="GO:0005576">
    <property type="term" value="C:extracellular region"/>
    <property type="evidence" value="ECO:0007669"/>
    <property type="project" value="UniProtKB-ARBA"/>
</dbReference>
<dbReference type="Pfam" id="PF07686">
    <property type="entry name" value="V-set"/>
    <property type="match status" value="1"/>
</dbReference>
<dbReference type="SUPFAM" id="SSF48726">
    <property type="entry name" value="Immunoglobulin"/>
    <property type="match status" value="1"/>
</dbReference>
<evidence type="ECO:0000313" key="5">
    <source>
        <dbReference type="EMBL" id="NXG67742.1"/>
    </source>
</evidence>
<keyword evidence="2" id="KW-1064">Adaptive immunity</keyword>
<evidence type="ECO:0000313" key="6">
    <source>
        <dbReference type="Proteomes" id="UP000518305"/>
    </source>
</evidence>
<dbReference type="InterPro" id="IPR050199">
    <property type="entry name" value="IgHV"/>
</dbReference>
<dbReference type="Proteomes" id="UP000518305">
    <property type="component" value="Unassembled WGS sequence"/>
</dbReference>
<dbReference type="SMART" id="SM00406">
    <property type="entry name" value="IGv"/>
    <property type="match status" value="1"/>
</dbReference>
<name>A0A7K9DU59_9AVES</name>
<dbReference type="InterPro" id="IPR036179">
    <property type="entry name" value="Ig-like_dom_sf"/>
</dbReference>
<evidence type="ECO:0000256" key="3">
    <source>
        <dbReference type="ARBA" id="ARBA00043265"/>
    </source>
</evidence>
<comment type="caution">
    <text evidence="5">The sequence shown here is derived from an EMBL/GenBank/DDBJ whole genome shotgun (WGS) entry which is preliminary data.</text>
</comment>
<accession>A0A7K9DU59</accession>
<dbReference type="OrthoDB" id="9426090at2759"/>
<keyword evidence="1" id="KW-0391">Immunity</keyword>
<feature type="domain" description="Ig-like" evidence="4">
    <location>
        <begin position="20"/>
        <end position="106"/>
    </location>
</feature>
<evidence type="ECO:0000259" key="4">
    <source>
        <dbReference type="PROSITE" id="PS50835"/>
    </source>
</evidence>
<dbReference type="GO" id="GO:0019814">
    <property type="term" value="C:immunoglobulin complex"/>
    <property type="evidence" value="ECO:0007669"/>
    <property type="project" value="UniProtKB-KW"/>
</dbReference>
<gene>
    <name evidence="5" type="primary">G4</name>
    <name evidence="5" type="ORF">HEMCOM_R08210</name>
</gene>
<protein>
    <submittedName>
        <fullName evidence="5">HV03 protein</fullName>
    </submittedName>
</protein>
<feature type="non-terminal residue" evidence="5">
    <location>
        <position position="1"/>
    </location>
</feature>
<dbReference type="PROSITE" id="PS50835">
    <property type="entry name" value="IG_LIKE"/>
    <property type="match status" value="1"/>
</dbReference>
<evidence type="ECO:0000256" key="1">
    <source>
        <dbReference type="ARBA" id="ARBA00022859"/>
    </source>
</evidence>
<keyword evidence="6" id="KW-1185">Reference proteome</keyword>
<feature type="non-terminal residue" evidence="5">
    <location>
        <position position="106"/>
    </location>
</feature>
<dbReference type="InterPro" id="IPR013783">
    <property type="entry name" value="Ig-like_fold"/>
</dbReference>
<dbReference type="GO" id="GO:0002250">
    <property type="term" value="P:adaptive immune response"/>
    <property type="evidence" value="ECO:0007669"/>
    <property type="project" value="UniProtKB-KW"/>
</dbReference>
<keyword evidence="3" id="KW-1280">Immunoglobulin</keyword>
<dbReference type="InterPro" id="IPR007110">
    <property type="entry name" value="Ig-like_dom"/>
</dbReference>
<dbReference type="Gene3D" id="2.60.40.10">
    <property type="entry name" value="Immunoglobulins"/>
    <property type="match status" value="1"/>
</dbReference>
<dbReference type="PANTHER" id="PTHR23266">
    <property type="entry name" value="IMMUNOGLOBULIN HEAVY CHAIN"/>
    <property type="match status" value="1"/>
</dbReference>
<dbReference type="EMBL" id="VWZJ01024826">
    <property type="protein sequence ID" value="NXG67742.1"/>
    <property type="molecule type" value="Genomic_DNA"/>
</dbReference>
<dbReference type="InterPro" id="IPR013106">
    <property type="entry name" value="Ig_V-set"/>
</dbReference>
<sequence>GVWAQLRLVEAGGGLRAPMDSVLLSCHGSGFTFKNFVLLWYRQAPGGTPEWVSMISSLSGTIKHYRAEVQGRAMVSRNNFQSELSLSLHALNPQDSARYFCSVRYS</sequence>